<evidence type="ECO:0000256" key="1">
    <source>
        <dbReference type="SAM" id="Coils"/>
    </source>
</evidence>
<gene>
    <name evidence="2" type="ORF">AKJ51_00795</name>
</gene>
<dbReference type="EMBL" id="LHYE01000004">
    <property type="protein sequence ID" value="KXB07638.1"/>
    <property type="molecule type" value="Genomic_DNA"/>
</dbReference>
<feature type="coiled-coil region" evidence="1">
    <location>
        <begin position="85"/>
        <end position="141"/>
    </location>
</feature>
<protein>
    <submittedName>
        <fullName evidence="2">Uncharacterized protein</fullName>
    </submittedName>
</protein>
<reference evidence="2 3" key="1">
    <citation type="journal article" date="2016" name="Sci. Rep.">
        <title>Metabolic traits of an uncultured archaeal lineage -MSBL1- from brine pools of the Red Sea.</title>
        <authorList>
            <person name="Mwirichia R."/>
            <person name="Alam I."/>
            <person name="Rashid M."/>
            <person name="Vinu M."/>
            <person name="Ba-Alawi W."/>
            <person name="Anthony Kamau A."/>
            <person name="Kamanda Ngugi D."/>
            <person name="Goker M."/>
            <person name="Klenk H.P."/>
            <person name="Bajic V."/>
            <person name="Stingl U."/>
        </authorList>
    </citation>
    <scope>NUCLEOTIDE SEQUENCE [LARGE SCALE GENOMIC DNA]</scope>
    <source>
        <strain evidence="2">SCGC-AAA382A20</strain>
    </source>
</reference>
<evidence type="ECO:0000313" key="2">
    <source>
        <dbReference type="EMBL" id="KXB07638.1"/>
    </source>
</evidence>
<sequence>MKLQTDTYGSRFMGNYNSSSLPYDQPAYNQENAFSDNYQSAYPTYLPSSRSHNPANGLHDRVFGPQVKEQEYTLTHLTDKKSERRSLHLKHIKELERRIGKLQEDISVARMLSGGTQDKDEIKLQGQLQQLEKQKRKEELDYWKDMAEVNRESLETTMGYEASKRRAGLFQGMEL</sequence>
<dbReference type="Proteomes" id="UP000070263">
    <property type="component" value="Unassembled WGS sequence"/>
</dbReference>
<accession>A0A133VMF2</accession>
<keyword evidence="1" id="KW-0175">Coiled coil</keyword>
<evidence type="ECO:0000313" key="3">
    <source>
        <dbReference type="Proteomes" id="UP000070263"/>
    </source>
</evidence>
<dbReference type="AlphaFoldDB" id="A0A133VMF2"/>
<organism evidence="2 3">
    <name type="scientific">candidate division MSBL1 archaeon SCGC-AAA382A20</name>
    <dbReference type="NCBI Taxonomy" id="1698280"/>
    <lineage>
        <taxon>Archaea</taxon>
        <taxon>Methanobacteriati</taxon>
        <taxon>Methanobacteriota</taxon>
        <taxon>candidate division MSBL1</taxon>
    </lineage>
</organism>
<comment type="caution">
    <text evidence="2">The sequence shown here is derived from an EMBL/GenBank/DDBJ whole genome shotgun (WGS) entry which is preliminary data.</text>
</comment>
<name>A0A133VMF2_9EURY</name>
<keyword evidence="3" id="KW-1185">Reference proteome</keyword>
<proteinExistence type="predicted"/>